<proteinExistence type="predicted"/>
<name>A0A1B6ECG0_9HEMI</name>
<organism evidence="2">
    <name type="scientific">Clastoptera arizonana</name>
    <name type="common">Arizona spittle bug</name>
    <dbReference type="NCBI Taxonomy" id="38151"/>
    <lineage>
        <taxon>Eukaryota</taxon>
        <taxon>Metazoa</taxon>
        <taxon>Ecdysozoa</taxon>
        <taxon>Arthropoda</taxon>
        <taxon>Hexapoda</taxon>
        <taxon>Insecta</taxon>
        <taxon>Pterygota</taxon>
        <taxon>Neoptera</taxon>
        <taxon>Paraneoptera</taxon>
        <taxon>Hemiptera</taxon>
        <taxon>Auchenorrhyncha</taxon>
        <taxon>Cercopoidea</taxon>
        <taxon>Clastopteridae</taxon>
        <taxon>Clastoptera</taxon>
    </lineage>
</organism>
<protein>
    <submittedName>
        <fullName evidence="2">Uncharacterized protein</fullName>
    </submittedName>
</protein>
<evidence type="ECO:0000256" key="1">
    <source>
        <dbReference type="SAM" id="SignalP"/>
    </source>
</evidence>
<feature type="chain" id="PRO_5008581997" evidence="1">
    <location>
        <begin position="20"/>
        <end position="103"/>
    </location>
</feature>
<dbReference type="EMBL" id="GEDC01001673">
    <property type="protein sequence ID" value="JAS35625.1"/>
    <property type="molecule type" value="Transcribed_RNA"/>
</dbReference>
<sequence>MTPTQTLCFIVVLCVCVHAKPTIYMKNENDKLEPVLIPISSTVIPLSVYKVGYSVGVHGSKPEKGEEENKLITVSKKKVYQMEKLEGVAKSSAKNESKKRELL</sequence>
<reference evidence="2" key="1">
    <citation type="submission" date="2015-12" db="EMBL/GenBank/DDBJ databases">
        <title>De novo transcriptome assembly of four potential Pierce s Disease insect vectors from Arizona vineyards.</title>
        <authorList>
            <person name="Tassone E.E."/>
        </authorList>
    </citation>
    <scope>NUCLEOTIDE SEQUENCE</scope>
</reference>
<evidence type="ECO:0000313" key="2">
    <source>
        <dbReference type="EMBL" id="JAS35625.1"/>
    </source>
</evidence>
<feature type="signal peptide" evidence="1">
    <location>
        <begin position="1"/>
        <end position="19"/>
    </location>
</feature>
<gene>
    <name evidence="2" type="ORF">g.11274</name>
</gene>
<accession>A0A1B6ECG0</accession>
<dbReference type="AlphaFoldDB" id="A0A1B6ECG0"/>
<keyword evidence="1" id="KW-0732">Signal</keyword>